<dbReference type="SMART" id="SM00996">
    <property type="entry name" value="AdoHcyase"/>
    <property type="match status" value="1"/>
</dbReference>
<evidence type="ECO:0000256" key="8">
    <source>
        <dbReference type="RuleBase" id="RU000548"/>
    </source>
</evidence>
<comment type="subcellular location">
    <subcellularLocation>
        <location evidence="5">Cytoplasm</location>
    </subcellularLocation>
</comment>
<dbReference type="Gene3D" id="3.40.50.1480">
    <property type="entry name" value="Adenosylhomocysteinase-like"/>
    <property type="match status" value="1"/>
</dbReference>
<evidence type="ECO:0000256" key="9">
    <source>
        <dbReference type="RuleBase" id="RU004166"/>
    </source>
</evidence>
<dbReference type="CDD" id="cd00401">
    <property type="entry name" value="SAHH"/>
    <property type="match status" value="1"/>
</dbReference>
<dbReference type="GO" id="GO:0071269">
    <property type="term" value="P:L-homocysteine biosynthetic process"/>
    <property type="evidence" value="ECO:0007669"/>
    <property type="project" value="UniProtKB-UniRule"/>
</dbReference>
<dbReference type="Pfam" id="PF00670">
    <property type="entry name" value="AdoHcyase_NAD"/>
    <property type="match status" value="1"/>
</dbReference>
<dbReference type="EC" id="3.13.2.1" evidence="5"/>
<comment type="cofactor">
    <cofactor evidence="5 7 8">
        <name>NAD(+)</name>
        <dbReference type="ChEBI" id="CHEBI:57540"/>
    </cofactor>
    <text evidence="5 7 8">Binds 1 NAD(+) per subunit.</text>
</comment>
<feature type="binding site" evidence="7">
    <location>
        <begin position="276"/>
        <end position="281"/>
    </location>
    <ligand>
        <name>NAD(+)</name>
        <dbReference type="ChEBI" id="CHEBI:57540"/>
    </ligand>
</feature>
<comment type="function">
    <text evidence="5">May play a key role in the regulation of the intracellular concentration of adenosylhomocysteine.</text>
</comment>
<comment type="similarity">
    <text evidence="1 5 9">Belongs to the adenosylhomocysteinase family.</text>
</comment>
<proteinExistence type="inferred from homology"/>
<dbReference type="InterPro" id="IPR015878">
    <property type="entry name" value="Ado_hCys_hydrolase_NAD-bd"/>
</dbReference>
<gene>
    <name evidence="5 10" type="primary">ahcY</name>
    <name evidence="10" type="ORF">AHOG_24475</name>
</gene>
<dbReference type="PANTHER" id="PTHR23420:SF0">
    <property type="entry name" value="ADENOSYLHOMOCYSTEINASE"/>
    <property type="match status" value="1"/>
</dbReference>
<dbReference type="GO" id="GO:0004013">
    <property type="term" value="F:adenosylhomocysteinase activity"/>
    <property type="evidence" value="ECO:0007669"/>
    <property type="project" value="UniProtKB-UniRule"/>
</dbReference>
<keyword evidence="11" id="KW-1185">Reference proteome</keyword>
<evidence type="ECO:0000256" key="5">
    <source>
        <dbReference type="HAMAP-Rule" id="MF_00563"/>
    </source>
</evidence>
<name>A0A221W911_9PSEU</name>
<feature type="binding site" evidence="5">
    <location>
        <position position="245"/>
    </location>
    <ligand>
        <name>NAD(+)</name>
        <dbReference type="ChEBI" id="CHEBI:57540"/>
    </ligand>
</feature>
<feature type="binding site" evidence="5 6">
    <location>
        <position position="210"/>
    </location>
    <ligand>
        <name>substrate</name>
    </ligand>
</feature>
<evidence type="ECO:0000256" key="6">
    <source>
        <dbReference type="PIRSR" id="PIRSR001109-1"/>
    </source>
</evidence>
<dbReference type="NCBIfam" id="TIGR00936">
    <property type="entry name" value="ahcY"/>
    <property type="match status" value="1"/>
</dbReference>
<comment type="pathway">
    <text evidence="5 8">Amino-acid biosynthesis; L-homocysteine biosynthesis; L-homocysteine from S-adenosyl-L-homocysteine: step 1/1.</text>
</comment>
<dbReference type="SUPFAM" id="SSF52283">
    <property type="entry name" value="Formate/glycerate dehydrogenase catalytic domain-like"/>
    <property type="match status" value="1"/>
</dbReference>
<dbReference type="RefSeq" id="WP_093944776.1">
    <property type="nucleotide sequence ID" value="NZ_CP022521.1"/>
</dbReference>
<dbReference type="InterPro" id="IPR020082">
    <property type="entry name" value="S-Ado-L-homoCys_hydrolase_CS"/>
</dbReference>
<keyword evidence="3 5" id="KW-0378">Hydrolase</keyword>
<dbReference type="GO" id="GO:0005829">
    <property type="term" value="C:cytosol"/>
    <property type="evidence" value="ECO:0007669"/>
    <property type="project" value="TreeGrafter"/>
</dbReference>
<feature type="binding site" evidence="5 6">
    <location>
        <position position="240"/>
    </location>
    <ligand>
        <name>substrate</name>
    </ligand>
</feature>
<feature type="binding site" evidence="5 7">
    <location>
        <begin position="211"/>
        <end position="213"/>
    </location>
    <ligand>
        <name>NAD(+)</name>
        <dbReference type="ChEBI" id="CHEBI:57540"/>
    </ligand>
</feature>
<dbReference type="Gene3D" id="3.40.50.720">
    <property type="entry name" value="NAD(P)-binding Rossmann-like Domain"/>
    <property type="match status" value="1"/>
</dbReference>
<sequence length="487" mass="53263">MSAERLQTRAGIDFAVADLSLAEFGRREIRLAEHEMPGLMALRREYAEVYPLRGARISGSLHMTVQTAVLIETLVALGAEVRWASCNIFSTQDHAAAATVVGPHGTPEEPAGVPVFAWKGESLEEYWWCTEQMLTWPDGATANMILDDGGDATMLVHKGTQYEKAGVVPSADDSDSDEFRVFLDLLRASLAVDASKWTKTGEAILGVTEETTTGVLRLYQLAAQGELLFPAINVNDAVTKSKFDNRYGIRHSLIDGINRGTDVLIGGKVAVVCGYGDVGKGAAESLRGQGARVVVTEIDPICALQAAMDGYQVSTLANIVDKADIIITTTGNKDVVTVDDMARMKHQAILGNIGHFDNELDMAGLARFPGIHRIEIKPQVDEWVFPDGHSIIVLSEGRLLNLGNATGHPSFVMSNSFSNQVIAQVELFTKHEEYDREVFRLPKKLDEKVALIHLNALGGELTRLTKEQAEYIDVDVEGPFKPDHYRY</sequence>
<dbReference type="SMART" id="SM00997">
    <property type="entry name" value="AdoHcyase_NAD"/>
    <property type="match status" value="1"/>
</dbReference>
<keyword evidence="5" id="KW-0963">Cytoplasm</keyword>
<evidence type="ECO:0000256" key="4">
    <source>
        <dbReference type="ARBA" id="ARBA00023027"/>
    </source>
</evidence>
<feature type="binding site" evidence="5 6">
    <location>
        <position position="148"/>
    </location>
    <ligand>
        <name>substrate</name>
    </ligand>
</feature>
<dbReference type="OrthoDB" id="9802717at2"/>
<dbReference type="PANTHER" id="PTHR23420">
    <property type="entry name" value="ADENOSYLHOMOCYSTEINASE"/>
    <property type="match status" value="1"/>
</dbReference>
<feature type="binding site" evidence="5">
    <location>
        <begin position="274"/>
        <end position="279"/>
    </location>
    <ligand>
        <name>NAD(+)</name>
        <dbReference type="ChEBI" id="CHEBI:57540"/>
    </ligand>
</feature>
<dbReference type="SUPFAM" id="SSF51735">
    <property type="entry name" value="NAD(P)-binding Rossmann-fold domains"/>
    <property type="match status" value="1"/>
</dbReference>
<keyword evidence="4 5" id="KW-0520">NAD</keyword>
<feature type="binding site" evidence="5 7">
    <location>
        <begin position="353"/>
        <end position="355"/>
    </location>
    <ligand>
        <name>NAD(+)</name>
        <dbReference type="ChEBI" id="CHEBI:57540"/>
    </ligand>
</feature>
<dbReference type="GO" id="GO:0006730">
    <property type="term" value="P:one-carbon metabolic process"/>
    <property type="evidence" value="ECO:0007669"/>
    <property type="project" value="UniProtKB-UniRule"/>
</dbReference>
<feature type="binding site" evidence="5 6">
    <location>
        <position position="64"/>
    </location>
    <ligand>
        <name>substrate</name>
    </ligand>
</feature>
<feature type="binding site" evidence="5 7">
    <location>
        <position position="297"/>
    </location>
    <ligand>
        <name>NAD(+)</name>
        <dbReference type="ChEBI" id="CHEBI:57540"/>
    </ligand>
</feature>
<evidence type="ECO:0000313" key="11">
    <source>
        <dbReference type="Proteomes" id="UP000204221"/>
    </source>
</evidence>
<dbReference type="Pfam" id="PF05221">
    <property type="entry name" value="AdoHcyase"/>
    <property type="match status" value="1"/>
</dbReference>
<dbReference type="InterPro" id="IPR036291">
    <property type="entry name" value="NAD(P)-bd_dom_sf"/>
</dbReference>
<dbReference type="InterPro" id="IPR042172">
    <property type="entry name" value="Adenosylhomocyst_ase-like_sf"/>
</dbReference>
<dbReference type="UniPathway" id="UPA00314">
    <property type="reaction ID" value="UER00076"/>
</dbReference>
<dbReference type="KEGG" id="ahg:AHOG_24475"/>
<evidence type="ECO:0000313" key="10">
    <source>
        <dbReference type="EMBL" id="ASO22500.1"/>
    </source>
</evidence>
<reference evidence="10 11" key="1">
    <citation type="submission" date="2017-07" db="EMBL/GenBank/DDBJ databases">
        <title>Complete genome sequence of Actinoalloteichus hoggarensis DSM 45943, type strain of Actinoalloteichus hoggarensis.</title>
        <authorList>
            <person name="Ruckert C."/>
            <person name="Nouioui I."/>
            <person name="Willmese J."/>
            <person name="van Wezel G."/>
            <person name="Klenk H.-P."/>
            <person name="Kalinowski J."/>
            <person name="Zotchev S.B."/>
        </authorList>
    </citation>
    <scope>NUCLEOTIDE SEQUENCE [LARGE SCALE GENOMIC DNA]</scope>
    <source>
        <strain evidence="10 11">DSM 45943</strain>
    </source>
</reference>
<dbReference type="FunFam" id="3.40.50.720:FF:000004">
    <property type="entry name" value="Adenosylhomocysteinase"/>
    <property type="match status" value="1"/>
</dbReference>
<accession>A0A221W911</accession>
<feature type="binding site" evidence="5">
    <location>
        <position position="332"/>
    </location>
    <ligand>
        <name>NAD(+)</name>
        <dbReference type="ChEBI" id="CHEBI:57540"/>
    </ligand>
</feature>
<dbReference type="AlphaFoldDB" id="A0A221W911"/>
<comment type="catalytic activity">
    <reaction evidence="5 8">
        <text>S-adenosyl-L-homocysteine + H2O = L-homocysteine + adenosine</text>
        <dbReference type="Rhea" id="RHEA:21708"/>
        <dbReference type="ChEBI" id="CHEBI:15377"/>
        <dbReference type="ChEBI" id="CHEBI:16335"/>
        <dbReference type="ChEBI" id="CHEBI:57856"/>
        <dbReference type="ChEBI" id="CHEBI:58199"/>
        <dbReference type="EC" id="3.13.2.1"/>
    </reaction>
</comment>
<dbReference type="PIRSF" id="PIRSF001109">
    <property type="entry name" value="Ad_hcy_hydrolase"/>
    <property type="match status" value="1"/>
</dbReference>
<dbReference type="PROSITE" id="PS00739">
    <property type="entry name" value="ADOHCYASE_2"/>
    <property type="match status" value="1"/>
</dbReference>
<dbReference type="NCBIfam" id="NF004005">
    <property type="entry name" value="PRK05476.2-3"/>
    <property type="match status" value="1"/>
</dbReference>
<dbReference type="InterPro" id="IPR000043">
    <property type="entry name" value="Adenosylhomocysteinase-like"/>
</dbReference>
<evidence type="ECO:0000256" key="1">
    <source>
        <dbReference type="ARBA" id="ARBA00007122"/>
    </source>
</evidence>
<feature type="binding site" evidence="7">
    <location>
        <position position="408"/>
    </location>
    <ligand>
        <name>NAD(+)</name>
        <dbReference type="ChEBI" id="CHEBI:57540"/>
    </ligand>
</feature>
<dbReference type="EMBL" id="CP022521">
    <property type="protein sequence ID" value="ASO22500.1"/>
    <property type="molecule type" value="Genomic_DNA"/>
</dbReference>
<evidence type="ECO:0000256" key="7">
    <source>
        <dbReference type="PIRSR" id="PIRSR001109-2"/>
    </source>
</evidence>
<keyword evidence="2 5" id="KW-0554">One-carbon metabolism</keyword>
<dbReference type="GO" id="GO:0033353">
    <property type="term" value="P:S-adenosylmethionine cycle"/>
    <property type="evidence" value="ECO:0007669"/>
    <property type="project" value="TreeGrafter"/>
</dbReference>
<feature type="binding site" evidence="5 6">
    <location>
        <position position="244"/>
    </location>
    <ligand>
        <name>substrate</name>
    </ligand>
</feature>
<evidence type="ECO:0000256" key="2">
    <source>
        <dbReference type="ARBA" id="ARBA00022563"/>
    </source>
</evidence>
<protein>
    <recommendedName>
        <fullName evidence="5">Adenosylhomocysteinase</fullName>
        <ecNumber evidence="5">3.13.2.1</ecNumber>
    </recommendedName>
    <alternativeName>
        <fullName evidence="5">S-adenosyl-L-homocysteine hydrolase</fullName>
        <shortName evidence="5">AdoHcyase</shortName>
    </alternativeName>
</protein>
<feature type="binding site" evidence="5 7">
    <location>
        <position position="401"/>
    </location>
    <ligand>
        <name>NAD(+)</name>
        <dbReference type="ChEBI" id="CHEBI:57540"/>
    </ligand>
</feature>
<dbReference type="Proteomes" id="UP000204221">
    <property type="component" value="Chromosome"/>
</dbReference>
<evidence type="ECO:0000256" key="3">
    <source>
        <dbReference type="ARBA" id="ARBA00022801"/>
    </source>
</evidence>
<organism evidence="10 11">
    <name type="scientific">Actinoalloteichus hoggarensis</name>
    <dbReference type="NCBI Taxonomy" id="1470176"/>
    <lineage>
        <taxon>Bacteria</taxon>
        <taxon>Bacillati</taxon>
        <taxon>Actinomycetota</taxon>
        <taxon>Actinomycetes</taxon>
        <taxon>Pseudonocardiales</taxon>
        <taxon>Pseudonocardiaceae</taxon>
        <taxon>Actinoalloteichus</taxon>
    </lineage>
</organism>
<dbReference type="HAMAP" id="MF_00563">
    <property type="entry name" value="AdoHcyase"/>
    <property type="match status" value="1"/>
</dbReference>